<proteinExistence type="predicted"/>
<name>A0A8J7V1E4_9PROT</name>
<organism evidence="5 6">
    <name type="scientific">Marivibrio halodurans</name>
    <dbReference type="NCBI Taxonomy" id="2039722"/>
    <lineage>
        <taxon>Bacteria</taxon>
        <taxon>Pseudomonadati</taxon>
        <taxon>Pseudomonadota</taxon>
        <taxon>Alphaproteobacteria</taxon>
        <taxon>Rhodospirillales</taxon>
        <taxon>Rhodospirillaceae</taxon>
        <taxon>Marivibrio</taxon>
    </lineage>
</organism>
<accession>A0A8J7V1E4</accession>
<evidence type="ECO:0000256" key="2">
    <source>
        <dbReference type="SAM" id="Coils"/>
    </source>
</evidence>
<dbReference type="PANTHER" id="PTHR30329:SF21">
    <property type="entry name" value="LIPOPROTEIN YIAD-RELATED"/>
    <property type="match status" value="1"/>
</dbReference>
<dbReference type="NCBIfam" id="NF006543">
    <property type="entry name" value="PRK09039.1-2"/>
    <property type="match status" value="1"/>
</dbReference>
<dbReference type="PANTHER" id="PTHR30329">
    <property type="entry name" value="STATOR ELEMENT OF FLAGELLAR MOTOR COMPLEX"/>
    <property type="match status" value="1"/>
</dbReference>
<keyword evidence="3" id="KW-0812">Transmembrane</keyword>
<dbReference type="EMBL" id="JAGMWN010000005">
    <property type="protein sequence ID" value="MBP5857716.1"/>
    <property type="molecule type" value="Genomic_DNA"/>
</dbReference>
<evidence type="ECO:0000313" key="5">
    <source>
        <dbReference type="EMBL" id="MBP5857716.1"/>
    </source>
</evidence>
<evidence type="ECO:0000256" key="3">
    <source>
        <dbReference type="SAM" id="Phobius"/>
    </source>
</evidence>
<dbReference type="Gene3D" id="3.30.1330.60">
    <property type="entry name" value="OmpA-like domain"/>
    <property type="match status" value="1"/>
</dbReference>
<keyword evidence="3" id="KW-1133">Transmembrane helix</keyword>
<dbReference type="SUPFAM" id="SSF103088">
    <property type="entry name" value="OmpA-like"/>
    <property type="match status" value="1"/>
</dbReference>
<reference evidence="5" key="1">
    <citation type="submission" date="2021-04" db="EMBL/GenBank/DDBJ databases">
        <authorList>
            <person name="Zhang D.-C."/>
        </authorList>
    </citation>
    <scope>NUCLEOTIDE SEQUENCE</scope>
    <source>
        <strain evidence="5">CGMCC 1.15697</strain>
    </source>
</reference>
<dbReference type="Proteomes" id="UP000672602">
    <property type="component" value="Unassembled WGS sequence"/>
</dbReference>
<protein>
    <submittedName>
        <fullName evidence="5">Peptidoglycan -binding protein</fullName>
    </submittedName>
</protein>
<dbReference type="CDD" id="cd07185">
    <property type="entry name" value="OmpA_C-like"/>
    <property type="match status" value="1"/>
</dbReference>
<comment type="caution">
    <text evidence="5">The sequence shown here is derived from an EMBL/GenBank/DDBJ whole genome shotgun (WGS) entry which is preliminary data.</text>
</comment>
<dbReference type="RefSeq" id="WP_210682301.1">
    <property type="nucleotide sequence ID" value="NZ_JAGMWN010000005.1"/>
</dbReference>
<dbReference type="InterPro" id="IPR050330">
    <property type="entry name" value="Bact_OuterMem_StrucFunc"/>
</dbReference>
<keyword evidence="1 3" id="KW-0472">Membrane</keyword>
<dbReference type="InterPro" id="IPR036737">
    <property type="entry name" value="OmpA-like_sf"/>
</dbReference>
<dbReference type="Gene3D" id="1.10.287.1490">
    <property type="match status" value="1"/>
</dbReference>
<feature type="coiled-coil region" evidence="2">
    <location>
        <begin position="53"/>
        <end position="227"/>
    </location>
</feature>
<gene>
    <name evidence="5" type="ORF">KAJ83_11910</name>
</gene>
<feature type="domain" description="OmpA-like" evidence="4">
    <location>
        <begin position="270"/>
        <end position="396"/>
    </location>
</feature>
<dbReference type="Pfam" id="PF00691">
    <property type="entry name" value="OmpA"/>
    <property type="match status" value="1"/>
</dbReference>
<dbReference type="PROSITE" id="PS51123">
    <property type="entry name" value="OMPA_2"/>
    <property type="match status" value="1"/>
</dbReference>
<feature type="transmembrane region" description="Helical" evidence="3">
    <location>
        <begin position="20"/>
        <end position="42"/>
    </location>
</feature>
<evidence type="ECO:0000256" key="1">
    <source>
        <dbReference type="PROSITE-ProRule" id="PRU00473"/>
    </source>
</evidence>
<dbReference type="InterPro" id="IPR006665">
    <property type="entry name" value="OmpA-like"/>
</dbReference>
<evidence type="ECO:0000259" key="4">
    <source>
        <dbReference type="PROSITE" id="PS51123"/>
    </source>
</evidence>
<keyword evidence="2" id="KW-0175">Coiled coil</keyword>
<dbReference type="GO" id="GO:0016020">
    <property type="term" value="C:membrane"/>
    <property type="evidence" value="ECO:0007669"/>
    <property type="project" value="UniProtKB-UniRule"/>
</dbReference>
<evidence type="ECO:0000313" key="6">
    <source>
        <dbReference type="Proteomes" id="UP000672602"/>
    </source>
</evidence>
<dbReference type="AlphaFoldDB" id="A0A8J7V1E4"/>
<sequence>MALARRQRNNQDIWPGFVDALATLLMVIIFLLMIFVVSQLYLNEELIGRDRALDRLNSRIDELSSTLALEREANEDLRTNIERLSADLRASLAKRDALQAELSDLRSENTSLRADVAGAQGAVDKVAKELEDAYKVIEASQEKIGLQLQEIAALENRVESLRALEEELKNDLAQKDLTLDEEREKLVESQAEVALLNKRLKELNAQIASLNEVLEASEARDEAAQAQIADLGKRLNVALASKVQELARYRSEFFGRLREILGNRQDIQIVGDRFVFQSEVLFDQGSAELGTAGKFQLAQFARTLTEISTEIPDSIDWILRVDGHTDKVPIATARFPSNWELSTARAIEVVKYLIERGVPSDRLAATGFGDNQPLDPRDTPAAYQRNRRIEMKLDQL</sequence>
<keyword evidence="6" id="KW-1185">Reference proteome</keyword>